<sequence>MFVSTYCDKLIDTRKMITELATKQEPIIREIAEENERLSDKTMHGELMEIQAVIKMYQQRLITLKREMNLLQERSTNLRERAVKLRQNVAKRRDKS</sequence>
<organism evidence="2 3">
    <name type="scientific">Parthenolecanium corni</name>
    <dbReference type="NCBI Taxonomy" id="536013"/>
    <lineage>
        <taxon>Eukaryota</taxon>
        <taxon>Metazoa</taxon>
        <taxon>Ecdysozoa</taxon>
        <taxon>Arthropoda</taxon>
        <taxon>Hexapoda</taxon>
        <taxon>Insecta</taxon>
        <taxon>Pterygota</taxon>
        <taxon>Neoptera</taxon>
        <taxon>Paraneoptera</taxon>
        <taxon>Hemiptera</taxon>
        <taxon>Sternorrhyncha</taxon>
        <taxon>Coccoidea</taxon>
        <taxon>Coccidae</taxon>
        <taxon>Parthenolecanium</taxon>
    </lineage>
</organism>
<dbReference type="PANTHER" id="PTHR31328:SF2">
    <property type="entry name" value="BIOGENESIS OF LYSOSOME-RELATED ORGANELLES COMPLEX 1 SUBUNIT 6"/>
    <property type="match status" value="1"/>
</dbReference>
<evidence type="ECO:0000256" key="1">
    <source>
        <dbReference type="SAM" id="Coils"/>
    </source>
</evidence>
<dbReference type="AlphaFoldDB" id="A0AAN9TBH4"/>
<gene>
    <name evidence="2" type="ORF">V9T40_000369</name>
</gene>
<dbReference type="Proteomes" id="UP001367676">
    <property type="component" value="Unassembled WGS sequence"/>
</dbReference>
<evidence type="ECO:0000313" key="3">
    <source>
        <dbReference type="Proteomes" id="UP001367676"/>
    </source>
</evidence>
<dbReference type="EMBL" id="JBBCAQ010000034">
    <property type="protein sequence ID" value="KAK7579740.1"/>
    <property type="molecule type" value="Genomic_DNA"/>
</dbReference>
<comment type="caution">
    <text evidence="2">The sequence shown here is derived from an EMBL/GenBank/DDBJ whole genome shotgun (WGS) entry which is preliminary data.</text>
</comment>
<protein>
    <submittedName>
        <fullName evidence="2">Uncharacterized protein</fullName>
    </submittedName>
</protein>
<reference evidence="2 3" key="1">
    <citation type="submission" date="2024-03" db="EMBL/GenBank/DDBJ databases">
        <title>Adaptation during the transition from Ophiocordyceps entomopathogen to insect associate is accompanied by gene loss and intensified selection.</title>
        <authorList>
            <person name="Ward C.M."/>
            <person name="Onetto C.A."/>
            <person name="Borneman A.R."/>
        </authorList>
    </citation>
    <scope>NUCLEOTIDE SEQUENCE [LARGE SCALE GENOMIC DNA]</scope>
    <source>
        <strain evidence="2">AWRI1</strain>
        <tissue evidence="2">Single Adult Female</tissue>
    </source>
</reference>
<accession>A0AAN9TBH4</accession>
<evidence type="ECO:0000313" key="2">
    <source>
        <dbReference type="EMBL" id="KAK7579740.1"/>
    </source>
</evidence>
<feature type="coiled-coil region" evidence="1">
    <location>
        <begin position="47"/>
        <end position="88"/>
    </location>
</feature>
<dbReference type="InterPro" id="IPR028119">
    <property type="entry name" value="Snapin/Pallidin/Snn1"/>
</dbReference>
<dbReference type="Pfam" id="PF14712">
    <property type="entry name" value="Snapin_Pallidin"/>
    <property type="match status" value="1"/>
</dbReference>
<dbReference type="GO" id="GO:0031083">
    <property type="term" value="C:BLOC-1 complex"/>
    <property type="evidence" value="ECO:0007669"/>
    <property type="project" value="TreeGrafter"/>
</dbReference>
<dbReference type="GO" id="GO:0030133">
    <property type="term" value="C:transport vesicle"/>
    <property type="evidence" value="ECO:0007669"/>
    <property type="project" value="TreeGrafter"/>
</dbReference>
<keyword evidence="1" id="KW-0175">Coiled coil</keyword>
<name>A0AAN9TBH4_9HEMI</name>
<dbReference type="PANTHER" id="PTHR31328">
    <property type="entry name" value="BIOGENESIS OF LYSOSOME-RELATED ORGANELLES COMPLEX 1 SUBUNIT 6"/>
    <property type="match status" value="1"/>
</dbReference>
<proteinExistence type="predicted"/>
<keyword evidence="3" id="KW-1185">Reference proteome</keyword>